<dbReference type="GO" id="GO:0016020">
    <property type="term" value="C:membrane"/>
    <property type="evidence" value="ECO:0007669"/>
    <property type="project" value="UniProtKB-SubCell"/>
</dbReference>
<dbReference type="Gene3D" id="1.20.120.1630">
    <property type="match status" value="1"/>
</dbReference>
<keyword evidence="2 5" id="KW-0812">Transmembrane</keyword>
<dbReference type="EMBL" id="RCHI01000025">
    <property type="protein sequence ID" value="RLL61960.1"/>
    <property type="molecule type" value="Genomic_DNA"/>
</dbReference>
<evidence type="ECO:0000313" key="8">
    <source>
        <dbReference type="Proteomes" id="UP000279673"/>
    </source>
</evidence>
<keyword evidence="3 5" id="KW-1133">Transmembrane helix</keyword>
<gene>
    <name evidence="7" type="ORF">DYS74_17355</name>
</gene>
<feature type="domain" description="NnrU" evidence="6">
    <location>
        <begin position="6"/>
        <end position="224"/>
    </location>
</feature>
<organism evidence="7 8">
    <name type="scientific">Paenirhodobacter hankyongi</name>
    <dbReference type="NCBI Taxonomy" id="2294033"/>
    <lineage>
        <taxon>Bacteria</taxon>
        <taxon>Pseudomonadati</taxon>
        <taxon>Pseudomonadota</taxon>
        <taxon>Alphaproteobacteria</taxon>
        <taxon>Rhodobacterales</taxon>
        <taxon>Rhodobacter group</taxon>
        <taxon>Paenirhodobacter</taxon>
    </lineage>
</organism>
<evidence type="ECO:0000256" key="1">
    <source>
        <dbReference type="ARBA" id="ARBA00004141"/>
    </source>
</evidence>
<sequence>MDWLNLAASFAAFFASHAIPARPKAKGWLRRHFGAQGYGIAFSLLSVGILIWMVVAAGRAPYVQLWPQWPWMRWAANLAMPCAVALAAFGIAAPNPLSFDGRAAGYDPAHPGIAGVVRHPLLWALLIWSSAHLLVNGDLAHVILFGSFALFCLLGMRMLDRRNRRLMGAAWGRLAERTSAFPFAALIDGRWRPVAGPKPLRALLAVGIWLGLLWAHPVVIGVSPLP</sequence>
<evidence type="ECO:0000256" key="2">
    <source>
        <dbReference type="ARBA" id="ARBA00022692"/>
    </source>
</evidence>
<comment type="subcellular location">
    <subcellularLocation>
        <location evidence="1">Membrane</location>
        <topology evidence="1">Multi-pass membrane protein</topology>
    </subcellularLocation>
</comment>
<dbReference type="Pfam" id="PF07298">
    <property type="entry name" value="NnrU"/>
    <property type="match status" value="1"/>
</dbReference>
<proteinExistence type="predicted"/>
<accession>A0A421BJ79</accession>
<evidence type="ECO:0000259" key="6">
    <source>
        <dbReference type="Pfam" id="PF07298"/>
    </source>
</evidence>
<keyword evidence="8" id="KW-1185">Reference proteome</keyword>
<comment type="caution">
    <text evidence="7">The sequence shown here is derived from an EMBL/GenBank/DDBJ whole genome shotgun (WGS) entry which is preliminary data.</text>
</comment>
<dbReference type="Proteomes" id="UP000279673">
    <property type="component" value="Unassembled WGS sequence"/>
</dbReference>
<dbReference type="AlphaFoldDB" id="A0A421BJ79"/>
<reference evidence="7 8" key="1">
    <citation type="submission" date="2018-10" db="EMBL/GenBank/DDBJ databases">
        <title>Rhodobacter sp . BO-81.</title>
        <authorList>
            <person name="Im W.T."/>
        </authorList>
    </citation>
    <scope>NUCLEOTIDE SEQUENCE [LARGE SCALE GENOMIC DNA]</scope>
    <source>
        <strain evidence="7 8">BO-81</strain>
    </source>
</reference>
<keyword evidence="4 5" id="KW-0472">Membrane</keyword>
<feature type="transmembrane region" description="Helical" evidence="5">
    <location>
        <begin position="42"/>
        <end position="62"/>
    </location>
</feature>
<feature type="transmembrane region" description="Helical" evidence="5">
    <location>
        <begin position="74"/>
        <end position="93"/>
    </location>
</feature>
<name>A0A421BJ79_9RHOB</name>
<feature type="transmembrane region" description="Helical" evidence="5">
    <location>
        <begin position="200"/>
        <end position="220"/>
    </location>
</feature>
<evidence type="ECO:0000256" key="3">
    <source>
        <dbReference type="ARBA" id="ARBA00022989"/>
    </source>
</evidence>
<feature type="transmembrane region" description="Helical" evidence="5">
    <location>
        <begin position="139"/>
        <end position="159"/>
    </location>
</feature>
<protein>
    <submittedName>
        <fullName evidence="7">NnrU family protein</fullName>
    </submittedName>
</protein>
<dbReference type="RefSeq" id="WP_113901673.1">
    <property type="nucleotide sequence ID" value="NZ_RCHI01000025.1"/>
</dbReference>
<dbReference type="InterPro" id="IPR009915">
    <property type="entry name" value="NnrU_dom"/>
</dbReference>
<evidence type="ECO:0000256" key="5">
    <source>
        <dbReference type="SAM" id="Phobius"/>
    </source>
</evidence>
<evidence type="ECO:0000256" key="4">
    <source>
        <dbReference type="ARBA" id="ARBA00023136"/>
    </source>
</evidence>
<evidence type="ECO:0000313" key="7">
    <source>
        <dbReference type="EMBL" id="RLL61960.1"/>
    </source>
</evidence>